<protein>
    <submittedName>
        <fullName evidence="2">Uncharacterized protein</fullName>
    </submittedName>
</protein>
<dbReference type="EMBL" id="GBRH01267798">
    <property type="protein sequence ID" value="JAD30097.1"/>
    <property type="molecule type" value="Transcribed_RNA"/>
</dbReference>
<evidence type="ECO:0000313" key="2">
    <source>
        <dbReference type="EMBL" id="JAD30097.1"/>
    </source>
</evidence>
<feature type="compositionally biased region" description="Polar residues" evidence="1">
    <location>
        <begin position="32"/>
        <end position="46"/>
    </location>
</feature>
<reference evidence="2" key="2">
    <citation type="journal article" date="2015" name="Data Brief">
        <title>Shoot transcriptome of the giant reed, Arundo donax.</title>
        <authorList>
            <person name="Barrero R.A."/>
            <person name="Guerrero F.D."/>
            <person name="Moolhuijzen P."/>
            <person name="Goolsby J.A."/>
            <person name="Tidwell J."/>
            <person name="Bellgard S.E."/>
            <person name="Bellgard M.I."/>
        </authorList>
    </citation>
    <scope>NUCLEOTIDE SEQUENCE</scope>
    <source>
        <tissue evidence="2">Shoot tissue taken approximately 20 cm above the soil surface</tissue>
    </source>
</reference>
<name>A0A0A8Z5L2_ARUDO</name>
<reference evidence="2" key="1">
    <citation type="submission" date="2014-09" db="EMBL/GenBank/DDBJ databases">
        <authorList>
            <person name="Magalhaes I.L.F."/>
            <person name="Oliveira U."/>
            <person name="Santos F.R."/>
            <person name="Vidigal T.H.D.A."/>
            <person name="Brescovit A.D."/>
            <person name="Santos A.J."/>
        </authorList>
    </citation>
    <scope>NUCLEOTIDE SEQUENCE</scope>
    <source>
        <tissue evidence="2">Shoot tissue taken approximately 20 cm above the soil surface</tissue>
    </source>
</reference>
<dbReference type="AlphaFoldDB" id="A0A0A8Z5L2"/>
<organism evidence="2">
    <name type="scientific">Arundo donax</name>
    <name type="common">Giant reed</name>
    <name type="synonym">Donax arundinaceus</name>
    <dbReference type="NCBI Taxonomy" id="35708"/>
    <lineage>
        <taxon>Eukaryota</taxon>
        <taxon>Viridiplantae</taxon>
        <taxon>Streptophyta</taxon>
        <taxon>Embryophyta</taxon>
        <taxon>Tracheophyta</taxon>
        <taxon>Spermatophyta</taxon>
        <taxon>Magnoliopsida</taxon>
        <taxon>Liliopsida</taxon>
        <taxon>Poales</taxon>
        <taxon>Poaceae</taxon>
        <taxon>PACMAD clade</taxon>
        <taxon>Arundinoideae</taxon>
        <taxon>Arundineae</taxon>
        <taxon>Arundo</taxon>
    </lineage>
</organism>
<sequence>MRASARARYSNMTPEQRQAIRDGQNERYALQRQDNSSTMQTKTRCA</sequence>
<accession>A0A0A8Z5L2</accession>
<proteinExistence type="predicted"/>
<evidence type="ECO:0000256" key="1">
    <source>
        <dbReference type="SAM" id="MobiDB-lite"/>
    </source>
</evidence>
<feature type="region of interest" description="Disordered" evidence="1">
    <location>
        <begin position="1"/>
        <end position="46"/>
    </location>
</feature>